<dbReference type="Gene3D" id="3.20.20.150">
    <property type="entry name" value="Divalent-metal-dependent TIM barrel enzymes"/>
    <property type="match status" value="1"/>
</dbReference>
<proteinExistence type="predicted"/>
<organism evidence="1 2">
    <name type="scientific">Paenibacillus mendelii</name>
    <dbReference type="NCBI Taxonomy" id="206163"/>
    <lineage>
        <taxon>Bacteria</taxon>
        <taxon>Bacillati</taxon>
        <taxon>Bacillota</taxon>
        <taxon>Bacilli</taxon>
        <taxon>Bacillales</taxon>
        <taxon>Paenibacillaceae</taxon>
        <taxon>Paenibacillus</taxon>
    </lineage>
</organism>
<dbReference type="GO" id="GO:0016853">
    <property type="term" value="F:isomerase activity"/>
    <property type="evidence" value="ECO:0007669"/>
    <property type="project" value="UniProtKB-KW"/>
</dbReference>
<protein>
    <submittedName>
        <fullName evidence="1">Sugar phosphate isomerase/epimerase</fullName>
    </submittedName>
</protein>
<evidence type="ECO:0000313" key="1">
    <source>
        <dbReference type="EMBL" id="MFC0393077.1"/>
    </source>
</evidence>
<dbReference type="Proteomes" id="UP001589818">
    <property type="component" value="Unassembled WGS sequence"/>
</dbReference>
<keyword evidence="1" id="KW-0413">Isomerase</keyword>
<sequence length="260" mass="31128">MSKMNRFLIGQYGTFDDMKFQRDFKPEFYGIEACLFEQEADFVKLMREAETHSFQIGIHFPLRAGRAVIRDALFLSRDDTVREAAFELIKQELEYLAAAKPSYVLFHYPKPVLLDHRVDWSSWRFADRAEYEVDTDYSYEEFAERSRQLFQWLSENSREFDFVPVLEFDALHEYVYRTGLLEELLAQYPRVKLCLDTGRLFLQEQIDPLFNACHVIRKFAKYAEVIHLWNLQFVKRSCIIIIRYCQSWPLIKVGLRLKRI</sequence>
<reference evidence="1 2" key="1">
    <citation type="submission" date="2024-09" db="EMBL/GenBank/DDBJ databases">
        <authorList>
            <person name="Sun Q."/>
            <person name="Mori K."/>
        </authorList>
    </citation>
    <scope>NUCLEOTIDE SEQUENCE [LARGE SCALE GENOMIC DNA]</scope>
    <source>
        <strain evidence="1 2">CCM 4839</strain>
    </source>
</reference>
<gene>
    <name evidence="1" type="ORF">ACFFJ8_17050</name>
</gene>
<dbReference type="EMBL" id="JBHLVF010000028">
    <property type="protein sequence ID" value="MFC0393077.1"/>
    <property type="molecule type" value="Genomic_DNA"/>
</dbReference>
<evidence type="ECO:0000313" key="2">
    <source>
        <dbReference type="Proteomes" id="UP001589818"/>
    </source>
</evidence>
<dbReference type="SUPFAM" id="SSF51658">
    <property type="entry name" value="Xylose isomerase-like"/>
    <property type="match status" value="1"/>
</dbReference>
<dbReference type="RefSeq" id="WP_309145362.1">
    <property type="nucleotide sequence ID" value="NZ_JANHOF010000016.1"/>
</dbReference>
<accession>A0ABV6JBE9</accession>
<keyword evidence="2" id="KW-1185">Reference proteome</keyword>
<name>A0ABV6JBE9_9BACL</name>
<comment type="caution">
    <text evidence="1">The sequence shown here is derived from an EMBL/GenBank/DDBJ whole genome shotgun (WGS) entry which is preliminary data.</text>
</comment>
<dbReference type="InterPro" id="IPR036237">
    <property type="entry name" value="Xyl_isomerase-like_sf"/>
</dbReference>